<dbReference type="CDD" id="cd18793">
    <property type="entry name" value="SF2_C_SNF"/>
    <property type="match status" value="1"/>
</dbReference>
<evidence type="ECO:0000313" key="4">
    <source>
        <dbReference type="EMBL" id="SFJ34309.1"/>
    </source>
</evidence>
<dbReference type="PROSITE" id="PS51194">
    <property type="entry name" value="HELICASE_CTER"/>
    <property type="match status" value="1"/>
</dbReference>
<dbReference type="RefSeq" id="WP_090628939.1">
    <property type="nucleotide sequence ID" value="NZ_FOQO01000009.1"/>
</dbReference>
<dbReference type="GO" id="GO:0005524">
    <property type="term" value="F:ATP binding"/>
    <property type="evidence" value="ECO:0007669"/>
    <property type="project" value="InterPro"/>
</dbReference>
<evidence type="ECO:0000259" key="3">
    <source>
        <dbReference type="PROSITE" id="PS51194"/>
    </source>
</evidence>
<dbReference type="AlphaFoldDB" id="A0A1I3QLC5"/>
<organism evidence="4 5">
    <name type="scientific">Parapedobacter indicus</name>
    <dbReference type="NCBI Taxonomy" id="1477437"/>
    <lineage>
        <taxon>Bacteria</taxon>
        <taxon>Pseudomonadati</taxon>
        <taxon>Bacteroidota</taxon>
        <taxon>Sphingobacteriia</taxon>
        <taxon>Sphingobacteriales</taxon>
        <taxon>Sphingobacteriaceae</taxon>
        <taxon>Parapedobacter</taxon>
    </lineage>
</organism>
<dbReference type="Pfam" id="PF00176">
    <property type="entry name" value="SNF2-rel_dom"/>
    <property type="match status" value="1"/>
</dbReference>
<dbReference type="STRING" id="1477437.SAMN05444682_10922"/>
<proteinExistence type="predicted"/>
<dbReference type="InterPro" id="IPR027417">
    <property type="entry name" value="P-loop_NTPase"/>
</dbReference>
<dbReference type="GO" id="GO:0016787">
    <property type="term" value="F:hydrolase activity"/>
    <property type="evidence" value="ECO:0007669"/>
    <property type="project" value="UniProtKB-KW"/>
</dbReference>
<sequence>MLETRGTHIFIFRDTAMEQLSESRIVSAAERGFWADSQAVGSVHPAELEVDAGTFTCRLPDGGEATVGVIQENGQLTVSSDLPGPVGILTVASATVLVALLRREELGVFFLASLRSRKLRQAATAYGLEHEPDLDRYLMPAVADGRLIVQPRLAGLLPLTSPKLRELGEQVSNQQHPQALDGSLAEQAILVISRHKYYRNPVVELIVAERTKSGRLKSPFNRIEPLRQLAMATGVDEAKFYAAIAQLQQVENGDRMASDLTALHTVIKSGSDYPLYYHDEQFGENFSSKSLVPAKAALMPDTVSLSIRAEGAFYAIIGRITLDGKPYALHELPLKLGCFFLLKNKLYLASSALLISIVALLREQGGRLLIHASKYRDFQRQLLDKLSESIRLEYPDLKSGTPEQLAETGFATPPERLIYLSDFGPHVMMIPVVRYGEAEVAIRTEKQVKASDSKGNDFMVPRDDGFEQAFLSLLIKQHPYLLEQLDNQLYYFYLHKKYFLDEEWFLPVFDTWRESGIEVFGFNELIGNKLNPHKVTITIKVISGINWFNATHDVRFGRKRASLKKIQAALRNKRNYVELDDGTRGILPKEWIEKFARYFHAGEVADDNTIRYAKSNFETVTTLYEAAMLDEATSQEIQLLRERLRQVESVPAVAEPSGLKTKLRPYQRQGLDWLSFLDSFHFGGILADEMGLGKTVQIIAFMLSQREKGRTGADLVVVPATLIFNWQRELTVLAPSLKVLTLYGTGRARSAELIERYDVVLTSYTTLLADIRFLKDFVFNYVYLDESQNIKNPDSQRYKAVRLLQARNRIAISGTPFENSSFDLYGQLSFACPGLLGDKRYFRDVYGKPIDQFKNQKRRKELQQKIQPFILRRTKQEVASDLPEKVTTVLYSEMGTQQRKIYDAYEKEFRDFISALSGDEVDNSPMHVLRGLTRLRQICDSPALLPDGMLNTAVSAKVELLKEQIKDKAPYHKVVIFSQFVSMLQLIGQMLDEIGIGHVSLTGSTRAREPVVNTFQEDPEIRVFLVSLKAGGTGLNLTAAEVVYLVDPWWNPAVENQAIDRVHRIGQNKKVVAYRLVTPGTVEEKVMQLQDTKRALADGLVRNGVSFFRTLDREGLLKLL</sequence>
<dbReference type="PROSITE" id="PS51192">
    <property type="entry name" value="HELICASE_ATP_BIND_1"/>
    <property type="match status" value="1"/>
</dbReference>
<dbReference type="InterPro" id="IPR014001">
    <property type="entry name" value="Helicase_ATP-bd"/>
</dbReference>
<evidence type="ECO:0000313" key="5">
    <source>
        <dbReference type="Proteomes" id="UP000198670"/>
    </source>
</evidence>
<dbReference type="InterPro" id="IPR049730">
    <property type="entry name" value="SNF2/RAD54-like_C"/>
</dbReference>
<dbReference type="InterPro" id="IPR000330">
    <property type="entry name" value="SNF2_N"/>
</dbReference>
<dbReference type="SMART" id="SM00487">
    <property type="entry name" value="DEXDc"/>
    <property type="match status" value="1"/>
</dbReference>
<evidence type="ECO:0000259" key="2">
    <source>
        <dbReference type="PROSITE" id="PS51192"/>
    </source>
</evidence>
<dbReference type="Proteomes" id="UP000198670">
    <property type="component" value="Unassembled WGS sequence"/>
</dbReference>
<dbReference type="InterPro" id="IPR038718">
    <property type="entry name" value="SNF2-like_sf"/>
</dbReference>
<dbReference type="EMBL" id="FOQO01000009">
    <property type="protein sequence ID" value="SFJ34309.1"/>
    <property type="molecule type" value="Genomic_DNA"/>
</dbReference>
<dbReference type="InterPro" id="IPR001650">
    <property type="entry name" value="Helicase_C-like"/>
</dbReference>
<feature type="domain" description="Helicase ATP-binding" evidence="2">
    <location>
        <begin position="675"/>
        <end position="834"/>
    </location>
</feature>
<accession>A0A1I3QLC5</accession>
<protein>
    <submittedName>
        <fullName evidence="4">SNF2 helicase associated</fullName>
    </submittedName>
</protein>
<dbReference type="Gene3D" id="3.40.50.300">
    <property type="entry name" value="P-loop containing nucleotide triphosphate hydrolases"/>
    <property type="match status" value="1"/>
</dbReference>
<dbReference type="SUPFAM" id="SSF52540">
    <property type="entry name" value="P-loop containing nucleoside triphosphate hydrolases"/>
    <property type="match status" value="2"/>
</dbReference>
<evidence type="ECO:0000256" key="1">
    <source>
        <dbReference type="ARBA" id="ARBA00022801"/>
    </source>
</evidence>
<keyword evidence="1" id="KW-0378">Hydrolase</keyword>
<reference evidence="4 5" key="1">
    <citation type="submission" date="2016-10" db="EMBL/GenBank/DDBJ databases">
        <authorList>
            <person name="de Groot N.N."/>
        </authorList>
    </citation>
    <scope>NUCLEOTIDE SEQUENCE [LARGE SCALE GENOMIC DNA]</scope>
    <source>
        <strain evidence="4 5">RK1</strain>
    </source>
</reference>
<dbReference type="SMART" id="SM00490">
    <property type="entry name" value="HELICc"/>
    <property type="match status" value="1"/>
</dbReference>
<name>A0A1I3QLC5_9SPHI</name>
<keyword evidence="5" id="KW-1185">Reference proteome</keyword>
<dbReference type="Pfam" id="PF00271">
    <property type="entry name" value="Helicase_C"/>
    <property type="match status" value="1"/>
</dbReference>
<feature type="domain" description="Helicase C-terminal" evidence="3">
    <location>
        <begin position="953"/>
        <end position="1112"/>
    </location>
</feature>
<dbReference type="PANTHER" id="PTHR10799">
    <property type="entry name" value="SNF2/RAD54 HELICASE FAMILY"/>
    <property type="match status" value="1"/>
</dbReference>
<dbReference type="OrthoDB" id="9760715at2"/>
<dbReference type="Gene3D" id="3.40.50.10810">
    <property type="entry name" value="Tandem AAA-ATPase domain"/>
    <property type="match status" value="1"/>
</dbReference>
<gene>
    <name evidence="4" type="ORF">SAMN05444682_10922</name>
</gene>